<name>A0A5J9WKQ4_9POAL</name>
<comment type="caution">
    <text evidence="1">The sequence shown here is derived from an EMBL/GenBank/DDBJ whole genome shotgun (WGS) entry which is preliminary data.</text>
</comment>
<accession>A0A5J9WKQ4</accession>
<dbReference type="AlphaFoldDB" id="A0A5J9WKQ4"/>
<proteinExistence type="predicted"/>
<dbReference type="Proteomes" id="UP000324897">
    <property type="component" value="Chromosome 5"/>
</dbReference>
<protein>
    <submittedName>
        <fullName evidence="1">Uncharacterized protein</fullName>
    </submittedName>
</protein>
<sequence>MAPRWGRGVDAANSTAESREYGKAARCSTPAYHVEQKNGQRITLMVTDCKGKAVQVAFSCRFKERKIFSLSGAEVKWTNVRSEGGVWLCEDGPEIEFWFCML</sequence>
<feature type="non-terminal residue" evidence="1">
    <location>
        <position position="1"/>
    </location>
</feature>
<evidence type="ECO:0000313" key="1">
    <source>
        <dbReference type="EMBL" id="TVU47844.1"/>
    </source>
</evidence>
<organism evidence="1 2">
    <name type="scientific">Eragrostis curvula</name>
    <name type="common">weeping love grass</name>
    <dbReference type="NCBI Taxonomy" id="38414"/>
    <lineage>
        <taxon>Eukaryota</taxon>
        <taxon>Viridiplantae</taxon>
        <taxon>Streptophyta</taxon>
        <taxon>Embryophyta</taxon>
        <taxon>Tracheophyta</taxon>
        <taxon>Spermatophyta</taxon>
        <taxon>Magnoliopsida</taxon>
        <taxon>Liliopsida</taxon>
        <taxon>Poales</taxon>
        <taxon>Poaceae</taxon>
        <taxon>PACMAD clade</taxon>
        <taxon>Chloridoideae</taxon>
        <taxon>Eragrostideae</taxon>
        <taxon>Eragrostidinae</taxon>
        <taxon>Eragrostis</taxon>
    </lineage>
</organism>
<dbReference type="Gramene" id="TVU47844">
    <property type="protein sequence ID" value="TVU47844"/>
    <property type="gene ID" value="EJB05_07457"/>
</dbReference>
<keyword evidence="2" id="KW-1185">Reference proteome</keyword>
<gene>
    <name evidence="1" type="ORF">EJB05_07457</name>
</gene>
<reference evidence="1 2" key="1">
    <citation type="journal article" date="2019" name="Sci. Rep.">
        <title>A high-quality genome of Eragrostis curvula grass provides insights into Poaceae evolution and supports new strategies to enhance forage quality.</title>
        <authorList>
            <person name="Carballo J."/>
            <person name="Santos B.A.C.M."/>
            <person name="Zappacosta D."/>
            <person name="Garbus I."/>
            <person name="Selva J.P."/>
            <person name="Gallo C.A."/>
            <person name="Diaz A."/>
            <person name="Albertini E."/>
            <person name="Caccamo M."/>
            <person name="Echenique V."/>
        </authorList>
    </citation>
    <scope>NUCLEOTIDE SEQUENCE [LARGE SCALE GENOMIC DNA]</scope>
    <source>
        <strain evidence="2">cv. Victoria</strain>
        <tissue evidence="1">Leaf</tissue>
    </source>
</reference>
<evidence type="ECO:0000313" key="2">
    <source>
        <dbReference type="Proteomes" id="UP000324897"/>
    </source>
</evidence>
<dbReference type="EMBL" id="RWGY01000004">
    <property type="protein sequence ID" value="TVU47844.1"/>
    <property type="molecule type" value="Genomic_DNA"/>
</dbReference>